<dbReference type="Pfam" id="PF25043">
    <property type="entry name" value="DUF7788"/>
    <property type="match status" value="1"/>
</dbReference>
<feature type="domain" description="DUF2828" evidence="2">
    <location>
        <begin position="56"/>
        <end position="434"/>
    </location>
</feature>
<evidence type="ECO:0000259" key="3">
    <source>
        <dbReference type="Pfam" id="PF25043"/>
    </source>
</evidence>
<dbReference type="PANTHER" id="PTHR31373">
    <property type="entry name" value="OS06G0652100 PROTEIN"/>
    <property type="match status" value="1"/>
</dbReference>
<dbReference type="PANTHER" id="PTHR31373:SF27">
    <property type="entry name" value="TROVE DOMAIN-CONTAINING PROTEIN"/>
    <property type="match status" value="1"/>
</dbReference>
<reference evidence="4" key="3">
    <citation type="submission" date="2015-04" db="UniProtKB">
        <authorList>
            <consortium name="EnsemblPlants"/>
        </authorList>
    </citation>
    <scope>IDENTIFICATION</scope>
</reference>
<evidence type="ECO:0000259" key="2">
    <source>
        <dbReference type="Pfam" id="PF11443"/>
    </source>
</evidence>
<reference evidence="5" key="2">
    <citation type="submission" date="2013-12" db="EMBL/GenBank/DDBJ databases">
        <authorList>
            <person name="Yu Y."/>
            <person name="Lee S."/>
            <person name="de Baynast K."/>
            <person name="Wissotski M."/>
            <person name="Liu L."/>
            <person name="Talag J."/>
            <person name="Goicoechea J."/>
            <person name="Angelova A."/>
            <person name="Jetty R."/>
            <person name="Kudrna D."/>
            <person name="Golser W."/>
            <person name="Rivera L."/>
            <person name="Zhang J."/>
            <person name="Wing R."/>
        </authorList>
    </citation>
    <scope>NUCLEOTIDE SEQUENCE</scope>
</reference>
<keyword evidence="5" id="KW-1185">Reference proteome</keyword>
<evidence type="ECO:0000256" key="1">
    <source>
        <dbReference type="SAM" id="MobiDB-lite"/>
    </source>
</evidence>
<feature type="compositionally biased region" description="Basic and acidic residues" evidence="1">
    <location>
        <begin position="163"/>
        <end position="172"/>
    </location>
</feature>
<dbReference type="InterPro" id="IPR011205">
    <property type="entry name" value="UCP015417_vWA"/>
</dbReference>
<dbReference type="Pfam" id="PF11443">
    <property type="entry name" value="DUF2828"/>
    <property type="match status" value="1"/>
</dbReference>
<protein>
    <submittedName>
        <fullName evidence="4">Uncharacterized protein</fullName>
    </submittedName>
</protein>
<dbReference type="AlphaFoldDB" id="A0A0D9XYL9"/>
<accession>A0A0D9XYL9</accession>
<dbReference type="InterPro" id="IPR058580">
    <property type="entry name" value="DUF2828"/>
</dbReference>
<feature type="domain" description="DUF7788" evidence="3">
    <location>
        <begin position="436"/>
        <end position="643"/>
    </location>
</feature>
<name>A0A0D9XYL9_9ORYZ</name>
<reference evidence="4 5" key="1">
    <citation type="submission" date="2012-08" db="EMBL/GenBank/DDBJ databases">
        <title>Oryza genome evolution.</title>
        <authorList>
            <person name="Wing R.A."/>
        </authorList>
    </citation>
    <scope>NUCLEOTIDE SEQUENCE</scope>
</reference>
<dbReference type="PIRSF" id="PIRSF015417">
    <property type="entry name" value="T31B5_30_vWA"/>
    <property type="match status" value="1"/>
</dbReference>
<dbReference type="InterPro" id="IPR056690">
    <property type="entry name" value="DUF7788"/>
</dbReference>
<dbReference type="EnsemblPlants" id="LPERR12G07850.1">
    <property type="protein sequence ID" value="LPERR12G07850.1"/>
    <property type="gene ID" value="LPERR12G07850"/>
</dbReference>
<evidence type="ECO:0000313" key="4">
    <source>
        <dbReference type="EnsemblPlants" id="LPERR12G07850.1"/>
    </source>
</evidence>
<dbReference type="Proteomes" id="UP000032180">
    <property type="component" value="Chromosome 12"/>
</dbReference>
<proteinExistence type="predicted"/>
<dbReference type="HOGENOM" id="CLU_011744_1_1_1"/>
<feature type="region of interest" description="Disordered" evidence="1">
    <location>
        <begin position="163"/>
        <end position="203"/>
    </location>
</feature>
<dbReference type="eggNOG" id="ENOG502QT1I">
    <property type="taxonomic scope" value="Eukaryota"/>
</dbReference>
<evidence type="ECO:0000313" key="5">
    <source>
        <dbReference type="Proteomes" id="UP000032180"/>
    </source>
</evidence>
<sequence length="659" mass="73847">MSFAAWAGSGGLLGPPVAGLLVGNAPLQSADAASWVDPAAAAAEVDVRHGGGGFFGDPRVDLYLADASTPPQRLRDLLAAAWDFDALTALKLVCNLRGVRDTGKGDREGFYTAALWMHQNHPRTLACNLHAFADFGYIKDFPELLYRLIHGADARKVNKAKSEARAAAKEEAQLSGHKRARDDDAFQPEPDDQPATPTPTAMDVDAAGRRLSKKALKAARLATLALNIYRQDAAYRFLFDSIVDFFVRNLTSDLRCLQDGHLFSIGLTAKWCPSLDSSFDQTTLLCEGIARGFFPRDSHPEYADMKEEHYLFRVRCRLRREFLVPLRKALQLPEIFMTNNQWSTLPYERVATVAMRVYQHLFQKHDEERFKRFLTDLQAKKAKISKLKAKAAAPFPFHMIACVSKESKVSPEGRKDKVEEWRSFVTTLRAKGSLHNCLAVCDTSKGALGIGEGGKLLKICVALGLLISELSSEPWKDTVYAFSTTCAPYSIEEGSYEDKVQVLRNMACDGNFRLTEVFRWILSRLKVMDIKPSDMVKTIFVFTDKYFEEASVRPYELIKLEDYDPVLHAVRPWWVEYRALCEKFKELGFEDAVPQVVVWNLKGPRSAALTSTKDGIMTLSGYSDELMTLFLDNNGVVEPEHEMLAAIAGKEYQKLQIVD</sequence>
<dbReference type="Gramene" id="LPERR12G07850.1">
    <property type="protein sequence ID" value="LPERR12G07850.1"/>
    <property type="gene ID" value="LPERR12G07850"/>
</dbReference>
<organism evidence="4 5">
    <name type="scientific">Leersia perrieri</name>
    <dbReference type="NCBI Taxonomy" id="77586"/>
    <lineage>
        <taxon>Eukaryota</taxon>
        <taxon>Viridiplantae</taxon>
        <taxon>Streptophyta</taxon>
        <taxon>Embryophyta</taxon>
        <taxon>Tracheophyta</taxon>
        <taxon>Spermatophyta</taxon>
        <taxon>Magnoliopsida</taxon>
        <taxon>Liliopsida</taxon>
        <taxon>Poales</taxon>
        <taxon>Poaceae</taxon>
        <taxon>BOP clade</taxon>
        <taxon>Oryzoideae</taxon>
        <taxon>Oryzeae</taxon>
        <taxon>Oryzinae</taxon>
        <taxon>Leersia</taxon>
    </lineage>
</organism>